<comment type="caution">
    <text evidence="1">The sequence shown here is derived from an EMBL/GenBank/DDBJ whole genome shotgun (WGS) entry which is preliminary data.</text>
</comment>
<keyword evidence="2" id="KW-1185">Reference proteome</keyword>
<dbReference type="EMBL" id="JAULSN010000005">
    <property type="protein sequence ID" value="KAK3371078.1"/>
    <property type="molecule type" value="Genomic_DNA"/>
</dbReference>
<reference evidence="1" key="1">
    <citation type="journal article" date="2023" name="Mol. Phylogenet. Evol.">
        <title>Genome-scale phylogeny and comparative genomics of the fungal order Sordariales.</title>
        <authorList>
            <person name="Hensen N."/>
            <person name="Bonometti L."/>
            <person name="Westerberg I."/>
            <person name="Brannstrom I.O."/>
            <person name="Guillou S."/>
            <person name="Cros-Aarteil S."/>
            <person name="Calhoun S."/>
            <person name="Haridas S."/>
            <person name="Kuo A."/>
            <person name="Mondo S."/>
            <person name="Pangilinan J."/>
            <person name="Riley R."/>
            <person name="LaButti K."/>
            <person name="Andreopoulos B."/>
            <person name="Lipzen A."/>
            <person name="Chen C."/>
            <person name="Yan M."/>
            <person name="Daum C."/>
            <person name="Ng V."/>
            <person name="Clum A."/>
            <person name="Steindorff A."/>
            <person name="Ohm R.A."/>
            <person name="Martin F."/>
            <person name="Silar P."/>
            <person name="Natvig D.O."/>
            <person name="Lalanne C."/>
            <person name="Gautier V."/>
            <person name="Ament-Velasquez S.L."/>
            <person name="Kruys A."/>
            <person name="Hutchinson M.I."/>
            <person name="Powell A.J."/>
            <person name="Barry K."/>
            <person name="Miller A.N."/>
            <person name="Grigoriev I.V."/>
            <person name="Debuchy R."/>
            <person name="Gladieux P."/>
            <person name="Hiltunen Thoren M."/>
            <person name="Johannesson H."/>
        </authorList>
    </citation>
    <scope>NUCLEOTIDE SEQUENCE</scope>
    <source>
        <strain evidence="1">CBS 958.72</strain>
    </source>
</reference>
<reference evidence="1" key="2">
    <citation type="submission" date="2023-06" db="EMBL/GenBank/DDBJ databases">
        <authorList>
            <consortium name="Lawrence Berkeley National Laboratory"/>
            <person name="Haridas S."/>
            <person name="Hensen N."/>
            <person name="Bonometti L."/>
            <person name="Westerberg I."/>
            <person name="Brannstrom I.O."/>
            <person name="Guillou S."/>
            <person name="Cros-Aarteil S."/>
            <person name="Calhoun S."/>
            <person name="Kuo A."/>
            <person name="Mondo S."/>
            <person name="Pangilinan J."/>
            <person name="Riley R."/>
            <person name="Labutti K."/>
            <person name="Andreopoulos B."/>
            <person name="Lipzen A."/>
            <person name="Chen C."/>
            <person name="Yanf M."/>
            <person name="Daum C."/>
            <person name="Ng V."/>
            <person name="Clum A."/>
            <person name="Steindorff A."/>
            <person name="Ohm R."/>
            <person name="Martin F."/>
            <person name="Silar P."/>
            <person name="Natvig D."/>
            <person name="Lalanne C."/>
            <person name="Gautier V."/>
            <person name="Ament-Velasquez S.L."/>
            <person name="Kruys A."/>
            <person name="Hutchinson M.I."/>
            <person name="Powell A.J."/>
            <person name="Barry K."/>
            <person name="Miller A.N."/>
            <person name="Grigoriev I.V."/>
            <person name="Debuchy R."/>
            <person name="Gladieux P."/>
            <person name="Thoren M.H."/>
            <person name="Johannesson H."/>
        </authorList>
    </citation>
    <scope>NUCLEOTIDE SEQUENCE</scope>
    <source>
        <strain evidence="1">CBS 958.72</strain>
    </source>
</reference>
<evidence type="ECO:0000313" key="2">
    <source>
        <dbReference type="Proteomes" id="UP001287356"/>
    </source>
</evidence>
<proteinExistence type="predicted"/>
<name>A0AAE0K6Q6_9PEZI</name>
<dbReference type="Proteomes" id="UP001287356">
    <property type="component" value="Unassembled WGS sequence"/>
</dbReference>
<dbReference type="AlphaFoldDB" id="A0AAE0K6Q6"/>
<protein>
    <submittedName>
        <fullName evidence="1">Uncharacterized protein</fullName>
    </submittedName>
</protein>
<organism evidence="1 2">
    <name type="scientific">Lasiosphaeria ovina</name>
    <dbReference type="NCBI Taxonomy" id="92902"/>
    <lineage>
        <taxon>Eukaryota</taxon>
        <taxon>Fungi</taxon>
        <taxon>Dikarya</taxon>
        <taxon>Ascomycota</taxon>
        <taxon>Pezizomycotina</taxon>
        <taxon>Sordariomycetes</taxon>
        <taxon>Sordariomycetidae</taxon>
        <taxon>Sordariales</taxon>
        <taxon>Lasiosphaeriaceae</taxon>
        <taxon>Lasiosphaeria</taxon>
    </lineage>
</organism>
<gene>
    <name evidence="1" type="ORF">B0T24DRAFT_531250</name>
</gene>
<evidence type="ECO:0000313" key="1">
    <source>
        <dbReference type="EMBL" id="KAK3371078.1"/>
    </source>
</evidence>
<accession>A0AAE0K6Q6</accession>
<sequence>MSILYPSGPKLPRFSAGYNFLSQTLTLTADGIKRWGLPDPFFQQEERVGALFFSLRAYIPLAPPLGVIHLDEPFHVVAEFKVYLPKECFDNDHVYIEVAGKVVKVRIDYIFLTEKSAQNGDANGVVKAADDVDTATVVSSPVKTEVLPPIELYLPPGRTVDIKAIIPAPLNIGGGAYTNIYFNPKVLALDNASTTSSYLFEALTSHITWSIKWAPDLVIADPFPPQRVNVVTTRDGGYHGDDTKVTRSVQTYLIHFTLIKDKA</sequence>